<organism evidence="1 2">
    <name type="scientific">Candidatus Roizmanbacteria bacterium CG11_big_fil_rev_8_21_14_0_20_36_8</name>
    <dbReference type="NCBI Taxonomy" id="1974856"/>
    <lineage>
        <taxon>Bacteria</taxon>
        <taxon>Candidatus Roizmaniibacteriota</taxon>
    </lineage>
</organism>
<evidence type="ECO:0000313" key="2">
    <source>
        <dbReference type="Proteomes" id="UP000231056"/>
    </source>
</evidence>
<protein>
    <submittedName>
        <fullName evidence="1">Uncharacterized protein</fullName>
    </submittedName>
</protein>
<evidence type="ECO:0000313" key="1">
    <source>
        <dbReference type="EMBL" id="PIQ73779.1"/>
    </source>
</evidence>
<comment type="caution">
    <text evidence="1">The sequence shown here is derived from an EMBL/GenBank/DDBJ whole genome shotgun (WGS) entry which is preliminary data.</text>
</comment>
<reference evidence="1 2" key="1">
    <citation type="submission" date="2017-09" db="EMBL/GenBank/DDBJ databases">
        <title>Depth-based differentiation of microbial function through sediment-hosted aquifers and enrichment of novel symbionts in the deep terrestrial subsurface.</title>
        <authorList>
            <person name="Probst A.J."/>
            <person name="Ladd B."/>
            <person name="Jarett J.K."/>
            <person name="Geller-Mcgrath D.E."/>
            <person name="Sieber C.M."/>
            <person name="Emerson J.B."/>
            <person name="Anantharaman K."/>
            <person name="Thomas B.C."/>
            <person name="Malmstrom R."/>
            <person name="Stieglmeier M."/>
            <person name="Klingl A."/>
            <person name="Woyke T."/>
            <person name="Ryan C.M."/>
            <person name="Banfield J.F."/>
        </authorList>
    </citation>
    <scope>NUCLEOTIDE SEQUENCE [LARGE SCALE GENOMIC DNA]</scope>
    <source>
        <strain evidence="1">CG11_big_fil_rev_8_21_14_0_20_36_8</strain>
    </source>
</reference>
<dbReference type="Proteomes" id="UP000231056">
    <property type="component" value="Unassembled WGS sequence"/>
</dbReference>
<sequence length="132" mass="15721">MKNSKQIDVVDKIHNFQKKVLSMIPPSKEIEHDVRMMNFKIKPLMGTITNLDFGNSEFVLTLWRLGKLDEFFRKELRGMNNKQKDVFFRMVNDLRRNLQNELRRINISEQNPKKVPLAFEIEIVKDANFKVN</sequence>
<dbReference type="EMBL" id="PCVM01000013">
    <property type="protein sequence ID" value="PIQ73779.1"/>
    <property type="molecule type" value="Genomic_DNA"/>
</dbReference>
<accession>A0A2M6IV26</accession>
<proteinExistence type="predicted"/>
<dbReference type="AlphaFoldDB" id="A0A2M6IV26"/>
<name>A0A2M6IV26_9BACT</name>
<gene>
    <name evidence="1" type="ORF">COV58_00665</name>
</gene>